<dbReference type="Proteomes" id="UP001597032">
    <property type="component" value="Unassembled WGS sequence"/>
</dbReference>
<dbReference type="SUPFAM" id="SSF103647">
    <property type="entry name" value="TSP type-3 repeat"/>
    <property type="match status" value="1"/>
</dbReference>
<dbReference type="Pfam" id="PF02412">
    <property type="entry name" value="TSP_3"/>
    <property type="match status" value="1"/>
</dbReference>
<dbReference type="NCBIfam" id="TIGR04131">
    <property type="entry name" value="Bac_Flav_CTERM"/>
    <property type="match status" value="1"/>
</dbReference>
<evidence type="ECO:0000256" key="2">
    <source>
        <dbReference type="ARBA" id="ARBA00022737"/>
    </source>
</evidence>
<feature type="domain" description="HYR" evidence="3">
    <location>
        <begin position="1338"/>
        <end position="1426"/>
    </location>
</feature>
<keyword evidence="5" id="KW-1185">Reference proteome</keyword>
<keyword evidence="1" id="KW-0732">Signal</keyword>
<dbReference type="Pfam" id="PF13585">
    <property type="entry name" value="CHU_C"/>
    <property type="match status" value="1"/>
</dbReference>
<dbReference type="RefSeq" id="WP_386781374.1">
    <property type="nucleotide sequence ID" value="NZ_JBHTIC010000002.1"/>
</dbReference>
<dbReference type="Gene3D" id="2.60.40.10">
    <property type="entry name" value="Immunoglobulins"/>
    <property type="match status" value="2"/>
</dbReference>
<dbReference type="InterPro" id="IPR026341">
    <property type="entry name" value="T9SS_type_B"/>
</dbReference>
<dbReference type="SUPFAM" id="SSF49299">
    <property type="entry name" value="PKD domain"/>
    <property type="match status" value="2"/>
</dbReference>
<dbReference type="InterPro" id="IPR003367">
    <property type="entry name" value="Thrombospondin_3-like_rpt"/>
</dbReference>
<dbReference type="InterPro" id="IPR003410">
    <property type="entry name" value="HYR_dom"/>
</dbReference>
<dbReference type="PROSITE" id="PS50825">
    <property type="entry name" value="HYR"/>
    <property type="match status" value="3"/>
</dbReference>
<dbReference type="EMBL" id="JBHTIC010000002">
    <property type="protein sequence ID" value="MFD0760826.1"/>
    <property type="molecule type" value="Genomic_DNA"/>
</dbReference>
<feature type="domain" description="HYR" evidence="3">
    <location>
        <begin position="1591"/>
        <end position="1673"/>
    </location>
</feature>
<proteinExistence type="predicted"/>
<dbReference type="Gene3D" id="2.60.40.2030">
    <property type="match status" value="2"/>
</dbReference>
<dbReference type="PANTHER" id="PTHR24273">
    <property type="entry name" value="FI04643P-RELATED"/>
    <property type="match status" value="1"/>
</dbReference>
<dbReference type="Pfam" id="PF02494">
    <property type="entry name" value="HYR"/>
    <property type="match status" value="2"/>
</dbReference>
<dbReference type="InterPro" id="IPR013783">
    <property type="entry name" value="Ig-like_fold"/>
</dbReference>
<gene>
    <name evidence="4" type="ORF">ACFQZW_01895</name>
</gene>
<evidence type="ECO:0000313" key="5">
    <source>
        <dbReference type="Proteomes" id="UP001597032"/>
    </source>
</evidence>
<dbReference type="InterPro" id="IPR035986">
    <property type="entry name" value="PKD_dom_sf"/>
</dbReference>
<organism evidence="4 5">
    <name type="scientific">Lutibacter aestuarii</name>
    <dbReference type="NCBI Taxonomy" id="861111"/>
    <lineage>
        <taxon>Bacteria</taxon>
        <taxon>Pseudomonadati</taxon>
        <taxon>Bacteroidota</taxon>
        <taxon>Flavobacteriia</taxon>
        <taxon>Flavobacteriales</taxon>
        <taxon>Flavobacteriaceae</taxon>
        <taxon>Lutibacter</taxon>
    </lineage>
</organism>
<evidence type="ECO:0000259" key="3">
    <source>
        <dbReference type="PROSITE" id="PS50825"/>
    </source>
</evidence>
<protein>
    <submittedName>
        <fullName evidence="4">Gliding motility-associated C-terminal domain-containing protein</fullName>
    </submittedName>
</protein>
<dbReference type="InterPro" id="IPR038081">
    <property type="entry name" value="CalX-like_sf"/>
</dbReference>
<dbReference type="SUPFAM" id="SSF141072">
    <property type="entry name" value="CalX-like"/>
    <property type="match status" value="2"/>
</dbReference>
<dbReference type="PANTHER" id="PTHR24273:SF32">
    <property type="entry name" value="HYALIN"/>
    <property type="match status" value="1"/>
</dbReference>
<comment type="caution">
    <text evidence="4">The sequence shown here is derived from an EMBL/GenBank/DDBJ whole genome shotgun (WGS) entry which is preliminary data.</text>
</comment>
<accession>A0ABW2Z232</accession>
<keyword evidence="2" id="KW-0677">Repeat</keyword>
<feature type="domain" description="HYR" evidence="3">
    <location>
        <begin position="2074"/>
        <end position="2156"/>
    </location>
</feature>
<dbReference type="InterPro" id="IPR028974">
    <property type="entry name" value="TSP_type-3_rpt"/>
</dbReference>
<sequence>MKKNTFITLMVVLFIGITHGFSQKVAVIGINHNSSSPNTDGFSFVALEDLPSGEVIYFTSNEYDATANVFTYNGAPTGEGVVVFTTTSIISKGTVIFVDETGTSTDVFTVSCSGGGACGTATFPTASTENFSLGTNGDSIYAYTDTDDNPINGIGEIYAVLFTGSGESSSQNGGTIPANENPTQGGDHPNAIVVDGFPDDGDINIGPDRVEYKFNPASLRDAVSKTSLENPTNYLWNVSSQDLSIVPFTNLNLSGANPIATITVSPTSLNENSGSSFTYTFSLNTNATTNTTINFSVSGSAILNTDYTQSGATTFNASTGTAVIASGTNSKTITITPTGDSTLEPDEDIIITLIAGSGYDAGSPSIATATIVNDDSITITPSIAITGVNNDTTEGFSFVALEDINAGTIFYFTDNEFSNSTLTFNSGEFVASWTAPAGGVLRGEVIVVKETSTNSFTTYCNNGNCGSVILQAGSFSLATNGETLSAYTDTDNNPTNEITNIQAVLYTGNTSTSGGTIPSIEDPTSVYVGSVLVDGFAPVAPNRTEYDPPKRNITVDHANFQNTSNWLHAQTNQDLSTVPFNNIIISTGSPNPVLTLTNSPSTVIEDLGTGMVYTFSLSANATSDIVINFDVTGTATFTSDYTAAGATTFNATNGTATIANGTNSVAITITPVTDTDVEIQETVKLTITSGTGYDGGSPNEAIGYINNDDTSNSNPLVAITGINHTDPDGFSFVAAKDIPANTTIYFTENSFNKNTLLFDSGDAVLSYTSPSTVIPKGDVIVIKETSPDTFSINCNGNSGAACGSISLISGNFSPATSGETFYAYEDNDNDPTNGVIDIYAVIYTGNGSSGSSGGTIPSLEDPSGIYLSALVIDGFPTTQPNRTEFDPTKRNILVDQANFEDITNWIYAQTNQDLSTVPFTILNIVDTTPPTAVCKAFTAQIGTSGTVTITASDVNDGSSDNIGIASMSVSPNTFTCSDVSATPINVTLTVTDAAGNSDTCIAQVTIEDNLATSVTYTAPTDLCLNTNIQTGLGGGNPVGGIYSGPGVTDDGNGLTYSFNPNAAGVGTHSITYTYTNANNCSYAASDNIEVFALPTVTFTAPGDLCANVVTQTGLGGGSPSGGVYSGVGVTDDGNGLTYSFNPAIAGVGIHLLTYTYTNANGCSVSTSDDIEIFALPTVTFTAPSDVCINVGTQTGLGGGSPSGGIYSGTGVTDDGNGSTYSFNPNIAGVGTHTLTYTYTNSNGCTVSSSDDIEVFALPTVTFTAPSSPFCPSSSQTGLGGGLPTGGVYSGTGVTDDGNGLTYSFVAPATNGTIPITITYTYTNTNGCTNSASDNVSIEDNIDPVITCIPNSTRNIDPNTCSYTIVGTELDATFTDNCTNGSITNDLNGTATIAGEVLLKGDTTITWTADDGNGQTATCTTIITVNDNEPPKINCPTNIVVTNDTGECSSIVNFEMPTATDNCYFLNESLAESPPQTSSFSGNARGYWFIAPVDFYITALNVPNTASNDNQNIQVMRFSQPPSTWSSTSSYSELLHWSNNTTGNDFINVNIAINAGDIIGVLGTRGNSNINSYASNYSDINIDGNSVEIKRFGTQNPISNSPAPQGTFWTENGGSISRVNFKYSLIPPEAIAVQQTAGLPSGSKFPIGTTINTFKATDSSGNTAFCSFNVTVNDTEAPIALTKDITVQLDENGTVSISAEQIDNGSNDACGIKLLSLFPTNQSFDCSNIGENEVKLLVIDNSDNVTAAYATVTVVDTTAPTVITQNITVELDENGTASIVAEQIDNGSFDNCAIESLTIDTTSFDCTSVGENTVTLTATDVNGNTASTEAVITVVDITAPTVITQNITVELDENGTASIVAEQIDNGSSDNCAIESLTIDTTSFDCTSVGENTVTLTATDVNGNTASAEAVITVVDITAPTVITQNITVELDENGTASIVAEQIDNGSFDNCAIESLTLDTTTFNCTSVGENTVTLTATDVNGNTASAEAVITVVDITAPTVITQNITVELDENGTASIVAEQINNGSSDNCAIESLTIDTTSFDCTSVGENSVTLTVVDTNGNSTNGSATVTVVDTVVPIAVCKTPFTVELDETGNASITVEDIDNGSSDNCAIESLTIDTTSFDCTNIGQNNVTLTVTDAAGNSSSCTTVVTVIDVTAPIVITQNISVELDDNGNATISAEEINDGSFDACGIASLSLDQTSFSCPTLTDYTVTLTVVDTNGNTASEIAMVTFTANDLDNDAIADSCDDDIDGDGVENTVDNCPTTSNANQADIDRNGIGDVCDTSELEIPQGFSPNGDGVNDEFIITGLHKYPNNSIQIFNRWGNLVYESKNYQNYWDGIASGKKKKLPAAPYFYVLSINGGSKVVKGWIYINY</sequence>
<evidence type="ECO:0000313" key="4">
    <source>
        <dbReference type="EMBL" id="MFD0760826.1"/>
    </source>
</evidence>
<name>A0ABW2Z232_9FLAO</name>
<evidence type="ECO:0000256" key="1">
    <source>
        <dbReference type="ARBA" id="ARBA00022729"/>
    </source>
</evidence>
<dbReference type="Gene3D" id="4.10.1080.10">
    <property type="entry name" value="TSP type-3 repeat"/>
    <property type="match status" value="1"/>
</dbReference>
<reference evidence="5" key="1">
    <citation type="journal article" date="2019" name="Int. J. Syst. Evol. Microbiol.">
        <title>The Global Catalogue of Microorganisms (GCM) 10K type strain sequencing project: providing services to taxonomists for standard genome sequencing and annotation.</title>
        <authorList>
            <consortium name="The Broad Institute Genomics Platform"/>
            <consortium name="The Broad Institute Genome Sequencing Center for Infectious Disease"/>
            <person name="Wu L."/>
            <person name="Ma J."/>
        </authorList>
    </citation>
    <scope>NUCLEOTIDE SEQUENCE [LARGE SCALE GENOMIC DNA]</scope>
    <source>
        <strain evidence="5">CCUG 60022</strain>
    </source>
</reference>
<dbReference type="InterPro" id="IPR022409">
    <property type="entry name" value="PKD/Chitinase_dom"/>
</dbReference>
<dbReference type="SMART" id="SM00089">
    <property type="entry name" value="PKD"/>
    <property type="match status" value="3"/>
</dbReference>